<evidence type="ECO:0000313" key="2">
    <source>
        <dbReference type="Proteomes" id="UP001596220"/>
    </source>
</evidence>
<evidence type="ECO:0000313" key="1">
    <source>
        <dbReference type="EMBL" id="MFC6091757.1"/>
    </source>
</evidence>
<dbReference type="RefSeq" id="WP_380638059.1">
    <property type="nucleotide sequence ID" value="NZ_JBHSQO010000021.1"/>
</dbReference>
<reference evidence="2" key="1">
    <citation type="journal article" date="2019" name="Int. J. Syst. Evol. Microbiol.">
        <title>The Global Catalogue of Microorganisms (GCM) 10K type strain sequencing project: providing services to taxonomists for standard genome sequencing and annotation.</title>
        <authorList>
            <consortium name="The Broad Institute Genomics Platform"/>
            <consortium name="The Broad Institute Genome Sequencing Center for Infectious Disease"/>
            <person name="Wu L."/>
            <person name="Ma J."/>
        </authorList>
    </citation>
    <scope>NUCLEOTIDE SEQUENCE [LARGE SCALE GENOMIC DNA]</scope>
    <source>
        <strain evidence="2">CGMCC 4.7246</strain>
    </source>
</reference>
<accession>A0ABW1P9Q5</accession>
<sequence>MPDAVGAAGERQVVLKPGVAEPVHRSGPAQHTSVAALPVDFPPCPTVYKRFAPWEKVDASRRLLDALRDRARFQRPAALPAIRRRSLGFVSVRRCRLVSWWFTWSSPG</sequence>
<comment type="caution">
    <text evidence="1">The sequence shown here is derived from an EMBL/GenBank/DDBJ whole genome shotgun (WGS) entry which is preliminary data.</text>
</comment>
<organism evidence="1 2">
    <name type="scientific">Saccharothrix lopnurensis</name>
    <dbReference type="NCBI Taxonomy" id="1670621"/>
    <lineage>
        <taxon>Bacteria</taxon>
        <taxon>Bacillati</taxon>
        <taxon>Actinomycetota</taxon>
        <taxon>Actinomycetes</taxon>
        <taxon>Pseudonocardiales</taxon>
        <taxon>Pseudonocardiaceae</taxon>
        <taxon>Saccharothrix</taxon>
    </lineage>
</organism>
<protein>
    <submittedName>
        <fullName evidence="1">Uncharacterized protein</fullName>
    </submittedName>
</protein>
<name>A0ABW1P9Q5_9PSEU</name>
<keyword evidence="2" id="KW-1185">Reference proteome</keyword>
<dbReference type="Proteomes" id="UP001596220">
    <property type="component" value="Unassembled WGS sequence"/>
</dbReference>
<proteinExistence type="predicted"/>
<gene>
    <name evidence="1" type="ORF">ACFP3R_21020</name>
</gene>
<dbReference type="EMBL" id="JBHSQO010000021">
    <property type="protein sequence ID" value="MFC6091757.1"/>
    <property type="molecule type" value="Genomic_DNA"/>
</dbReference>